<protein>
    <submittedName>
        <fullName evidence="1">Uncharacterized protein</fullName>
    </submittedName>
</protein>
<evidence type="ECO:0000313" key="2">
    <source>
        <dbReference type="Proteomes" id="UP000055024"/>
    </source>
</evidence>
<sequence length="83" mass="9305">MLCLLNIIVDEVRMRVAFIPQVTHPADCSCPTLGIVVPLEKLDDRNLDTCPVKARVDNKRRLDGCNAQRPCSRKFQLGSNNDP</sequence>
<dbReference type="Proteomes" id="UP000055024">
    <property type="component" value="Unassembled WGS sequence"/>
</dbReference>
<organism evidence="1 2">
    <name type="scientific">Trichinella zimbabwensis</name>
    <dbReference type="NCBI Taxonomy" id="268475"/>
    <lineage>
        <taxon>Eukaryota</taxon>
        <taxon>Metazoa</taxon>
        <taxon>Ecdysozoa</taxon>
        <taxon>Nematoda</taxon>
        <taxon>Enoplea</taxon>
        <taxon>Dorylaimia</taxon>
        <taxon>Trichinellida</taxon>
        <taxon>Trichinellidae</taxon>
        <taxon>Trichinella</taxon>
    </lineage>
</organism>
<name>A0A0V1HUX0_9BILA</name>
<dbReference type="EMBL" id="JYDP01000024">
    <property type="protein sequence ID" value="KRZ14504.1"/>
    <property type="molecule type" value="Genomic_DNA"/>
</dbReference>
<reference evidence="1 2" key="1">
    <citation type="submission" date="2015-01" db="EMBL/GenBank/DDBJ databases">
        <title>Evolution of Trichinella species and genotypes.</title>
        <authorList>
            <person name="Korhonen P.K."/>
            <person name="Edoardo P."/>
            <person name="Giuseppe L.R."/>
            <person name="Gasser R.B."/>
        </authorList>
    </citation>
    <scope>NUCLEOTIDE SEQUENCE [LARGE SCALE GENOMIC DNA]</scope>
    <source>
        <strain evidence="1">ISS1029</strain>
    </source>
</reference>
<keyword evidence="2" id="KW-1185">Reference proteome</keyword>
<comment type="caution">
    <text evidence="1">The sequence shown here is derived from an EMBL/GenBank/DDBJ whole genome shotgun (WGS) entry which is preliminary data.</text>
</comment>
<dbReference type="AlphaFoldDB" id="A0A0V1HUX0"/>
<dbReference type="OrthoDB" id="10447202at2759"/>
<proteinExistence type="predicted"/>
<accession>A0A0V1HUX0</accession>
<gene>
    <name evidence="1" type="ORF">T11_5319</name>
</gene>
<evidence type="ECO:0000313" key="1">
    <source>
        <dbReference type="EMBL" id="KRZ14504.1"/>
    </source>
</evidence>